<dbReference type="Gene3D" id="3.40.50.150">
    <property type="entry name" value="Vaccinia Virus protein VP39"/>
    <property type="match status" value="1"/>
</dbReference>
<dbReference type="InterPro" id="IPR002052">
    <property type="entry name" value="DNA_methylase_N6_adenine_CS"/>
</dbReference>
<dbReference type="GO" id="GO:0032259">
    <property type="term" value="P:methylation"/>
    <property type="evidence" value="ECO:0007669"/>
    <property type="project" value="UniProtKB-KW"/>
</dbReference>
<evidence type="ECO:0000313" key="9">
    <source>
        <dbReference type="EMBL" id="TYR35301.1"/>
    </source>
</evidence>
<dbReference type="Proteomes" id="UP000322362">
    <property type="component" value="Unassembled WGS sequence"/>
</dbReference>
<comment type="catalytic activity">
    <reaction evidence="6">
        <text>a 2'-deoxyadenosine in DNA + S-adenosyl-L-methionine = an N(6)-methyl-2'-deoxyadenosine in DNA + S-adenosyl-L-homocysteine + H(+)</text>
        <dbReference type="Rhea" id="RHEA:15197"/>
        <dbReference type="Rhea" id="RHEA-COMP:12418"/>
        <dbReference type="Rhea" id="RHEA-COMP:12419"/>
        <dbReference type="ChEBI" id="CHEBI:15378"/>
        <dbReference type="ChEBI" id="CHEBI:57856"/>
        <dbReference type="ChEBI" id="CHEBI:59789"/>
        <dbReference type="ChEBI" id="CHEBI:90615"/>
        <dbReference type="ChEBI" id="CHEBI:90616"/>
        <dbReference type="EC" id="2.1.1.72"/>
    </reaction>
</comment>
<feature type="domain" description="Type III restriction/modification enzyme methylation subunit" evidence="8">
    <location>
        <begin position="37"/>
        <end position="92"/>
    </location>
</feature>
<dbReference type="PRINTS" id="PR00506">
    <property type="entry name" value="D21N6MTFRASE"/>
</dbReference>
<comment type="similarity">
    <text evidence="1">Belongs to the N(4)/N(6)-methyltransferase family.</text>
</comment>
<evidence type="ECO:0000256" key="6">
    <source>
        <dbReference type="ARBA" id="ARBA00047942"/>
    </source>
</evidence>
<evidence type="ECO:0000259" key="8">
    <source>
        <dbReference type="Pfam" id="PF12564"/>
    </source>
</evidence>
<dbReference type="Pfam" id="PF12564">
    <property type="entry name" value="TypeIII_RM_meth"/>
    <property type="match status" value="1"/>
</dbReference>
<gene>
    <name evidence="9" type="ORF">FXV77_12955</name>
</gene>
<dbReference type="InterPro" id="IPR002295">
    <property type="entry name" value="N4/N6-MTase_EcoPI_Mod-like"/>
</dbReference>
<organism evidence="9 10">
    <name type="scientific">Sphingobacterium phlebotomi</name>
    <dbReference type="NCBI Taxonomy" id="2605433"/>
    <lineage>
        <taxon>Bacteria</taxon>
        <taxon>Pseudomonadati</taxon>
        <taxon>Bacteroidota</taxon>
        <taxon>Sphingobacteriia</taxon>
        <taxon>Sphingobacteriales</taxon>
        <taxon>Sphingobacteriaceae</taxon>
        <taxon>Sphingobacterium</taxon>
    </lineage>
</organism>
<dbReference type="GO" id="GO:0009007">
    <property type="term" value="F:site-specific DNA-methyltransferase (adenine-specific) activity"/>
    <property type="evidence" value="ECO:0007669"/>
    <property type="project" value="UniProtKB-EC"/>
</dbReference>
<dbReference type="RefSeq" id="WP_148919660.1">
    <property type="nucleotide sequence ID" value="NZ_VTAV01000009.1"/>
</dbReference>
<proteinExistence type="inferred from homology"/>
<name>A0A5D4H2P5_9SPHI</name>
<dbReference type="EC" id="2.1.1.72" evidence="2"/>
<protein>
    <recommendedName>
        <fullName evidence="2">site-specific DNA-methyltransferase (adenine-specific)</fullName>
        <ecNumber evidence="2">2.1.1.72</ecNumber>
    </recommendedName>
</protein>
<dbReference type="InterPro" id="IPR002941">
    <property type="entry name" value="DNA_methylase_N4/N6"/>
</dbReference>
<sequence>MQNLLEDLKELLQQDERLVVDGKLLKNKIIELALQLDTSLIKILLKSASIKQYFFQDVDGILVFDKIKFQKFVTNKAFLPDSYTSFKNKIGLIEDDEYMNEGREVVLAWPYKDCVLEGKQSEEDEKLSEFFWNEILAPDEIDKLLSVKVMTSFKEYTSTDIRPVETFGKELNMLIKGNNLLTLHSLKKRFSDQIKLIYIDPPYNTGNDGFGYNDNFNHSSWLTFFKNRMESAYPLLSRDGSIWINLDDTEVHYAKIVCDEIFGRENFIANVIWQKKYAPQNDARFFSDNHDHILVYAKNVQYFKLNLLPRSAEMDSRYKNPDCTSSN</sequence>
<dbReference type="GO" id="GO:0003677">
    <property type="term" value="F:DNA binding"/>
    <property type="evidence" value="ECO:0007669"/>
    <property type="project" value="InterPro"/>
</dbReference>
<keyword evidence="3 9" id="KW-0489">Methyltransferase</keyword>
<comment type="caution">
    <text evidence="9">The sequence shown here is derived from an EMBL/GenBank/DDBJ whole genome shotgun (WGS) entry which is preliminary data.</text>
</comment>
<keyword evidence="5" id="KW-0949">S-adenosyl-L-methionine</keyword>
<dbReference type="InterPro" id="IPR029063">
    <property type="entry name" value="SAM-dependent_MTases_sf"/>
</dbReference>
<evidence type="ECO:0000313" key="10">
    <source>
        <dbReference type="Proteomes" id="UP000322362"/>
    </source>
</evidence>
<keyword evidence="4 9" id="KW-0808">Transferase</keyword>
<evidence type="ECO:0000259" key="7">
    <source>
        <dbReference type="Pfam" id="PF01555"/>
    </source>
</evidence>
<keyword evidence="10" id="KW-1185">Reference proteome</keyword>
<evidence type="ECO:0000256" key="3">
    <source>
        <dbReference type="ARBA" id="ARBA00022603"/>
    </source>
</evidence>
<evidence type="ECO:0000256" key="2">
    <source>
        <dbReference type="ARBA" id="ARBA00011900"/>
    </source>
</evidence>
<feature type="domain" description="DNA methylase N-4/N-6" evidence="7">
    <location>
        <begin position="194"/>
        <end position="306"/>
    </location>
</feature>
<accession>A0A5D4H2P5</accession>
<dbReference type="EMBL" id="VTAV01000009">
    <property type="protein sequence ID" value="TYR35301.1"/>
    <property type="molecule type" value="Genomic_DNA"/>
</dbReference>
<dbReference type="PROSITE" id="PS00092">
    <property type="entry name" value="N6_MTASE"/>
    <property type="match status" value="1"/>
</dbReference>
<evidence type="ECO:0000256" key="5">
    <source>
        <dbReference type="ARBA" id="ARBA00022691"/>
    </source>
</evidence>
<evidence type="ECO:0000256" key="1">
    <source>
        <dbReference type="ARBA" id="ARBA00006594"/>
    </source>
</evidence>
<dbReference type="SUPFAM" id="SSF53335">
    <property type="entry name" value="S-adenosyl-L-methionine-dependent methyltransferases"/>
    <property type="match status" value="1"/>
</dbReference>
<dbReference type="GO" id="GO:0008170">
    <property type="term" value="F:N-methyltransferase activity"/>
    <property type="evidence" value="ECO:0007669"/>
    <property type="project" value="InterPro"/>
</dbReference>
<evidence type="ECO:0000256" key="4">
    <source>
        <dbReference type="ARBA" id="ARBA00022679"/>
    </source>
</evidence>
<dbReference type="InterPro" id="IPR022221">
    <property type="entry name" value="TypeIII_RM_meth"/>
</dbReference>
<dbReference type="Pfam" id="PF01555">
    <property type="entry name" value="N6_N4_Mtase"/>
    <property type="match status" value="1"/>
</dbReference>
<dbReference type="AlphaFoldDB" id="A0A5D4H2P5"/>
<reference evidence="9 10" key="1">
    <citation type="submission" date="2019-08" db="EMBL/GenBank/DDBJ databases">
        <title>Phlebobacter frassis gen. nov. sp. nov., a new member of family Sphingobacteriaceae isolated from sand fly rearing media.</title>
        <authorList>
            <person name="Kakumanu M.L."/>
            <person name="Marayati B.F."/>
            <person name="Wada-Katsumata A."/>
            <person name="Wasserberg G."/>
            <person name="Schal C."/>
            <person name="Apperson C.S."/>
            <person name="Ponnusamy L."/>
        </authorList>
    </citation>
    <scope>NUCLEOTIDE SEQUENCE [LARGE SCALE GENOMIC DNA]</scope>
    <source>
        <strain evidence="9 10">SSI9</strain>
    </source>
</reference>